<feature type="repeat" description="PPR" evidence="2">
    <location>
        <begin position="433"/>
        <end position="467"/>
    </location>
</feature>
<accession>A0ABS8S0T9</accession>
<dbReference type="InterPro" id="IPR011990">
    <property type="entry name" value="TPR-like_helical_dom_sf"/>
</dbReference>
<proteinExistence type="predicted"/>
<evidence type="ECO:0008006" key="5">
    <source>
        <dbReference type="Google" id="ProtNLM"/>
    </source>
</evidence>
<dbReference type="InterPro" id="IPR002885">
    <property type="entry name" value="PPR_rpt"/>
</dbReference>
<evidence type="ECO:0000313" key="3">
    <source>
        <dbReference type="EMBL" id="MCD7452710.1"/>
    </source>
</evidence>
<keyword evidence="4" id="KW-1185">Reference proteome</keyword>
<dbReference type="Proteomes" id="UP000823775">
    <property type="component" value="Unassembled WGS sequence"/>
</dbReference>
<name>A0ABS8S0T9_DATST</name>
<reference evidence="3 4" key="1">
    <citation type="journal article" date="2021" name="BMC Genomics">
        <title>Datura genome reveals duplications of psychoactive alkaloid biosynthetic genes and high mutation rate following tissue culture.</title>
        <authorList>
            <person name="Rajewski A."/>
            <person name="Carter-House D."/>
            <person name="Stajich J."/>
            <person name="Litt A."/>
        </authorList>
    </citation>
    <scope>NUCLEOTIDE SEQUENCE [LARGE SCALE GENOMIC DNA]</scope>
    <source>
        <strain evidence="3">AR-01</strain>
    </source>
</reference>
<evidence type="ECO:0000256" key="1">
    <source>
        <dbReference type="ARBA" id="ARBA00022737"/>
    </source>
</evidence>
<dbReference type="Gene3D" id="1.25.40.10">
    <property type="entry name" value="Tetratricopeptide repeat domain"/>
    <property type="match status" value="2"/>
</dbReference>
<dbReference type="PANTHER" id="PTHR47926:SF437">
    <property type="entry name" value="PENTACOTRIPEPTIDE-REPEAT REGION OF PRORP DOMAIN-CONTAINING PROTEIN"/>
    <property type="match status" value="1"/>
</dbReference>
<dbReference type="InterPro" id="IPR046960">
    <property type="entry name" value="PPR_At4g14850-like_plant"/>
</dbReference>
<dbReference type="PROSITE" id="PS51375">
    <property type="entry name" value="PPR"/>
    <property type="match status" value="1"/>
</dbReference>
<dbReference type="EMBL" id="JACEIK010000219">
    <property type="protein sequence ID" value="MCD7452710.1"/>
    <property type="molecule type" value="Genomic_DNA"/>
</dbReference>
<keyword evidence="1" id="KW-0677">Repeat</keyword>
<protein>
    <recommendedName>
        <fullName evidence="5">Pentatricopeptide repeat-containing protein</fullName>
    </recommendedName>
</protein>
<dbReference type="Pfam" id="PF01535">
    <property type="entry name" value="PPR"/>
    <property type="match status" value="4"/>
</dbReference>
<comment type="caution">
    <text evidence="3">The sequence shown here is derived from an EMBL/GenBank/DDBJ whole genome shotgun (WGS) entry which is preliminary data.</text>
</comment>
<evidence type="ECO:0000313" key="4">
    <source>
        <dbReference type="Proteomes" id="UP000823775"/>
    </source>
</evidence>
<organism evidence="3 4">
    <name type="scientific">Datura stramonium</name>
    <name type="common">Jimsonweed</name>
    <name type="synonym">Common thornapple</name>
    <dbReference type="NCBI Taxonomy" id="4076"/>
    <lineage>
        <taxon>Eukaryota</taxon>
        <taxon>Viridiplantae</taxon>
        <taxon>Streptophyta</taxon>
        <taxon>Embryophyta</taxon>
        <taxon>Tracheophyta</taxon>
        <taxon>Spermatophyta</taxon>
        <taxon>Magnoliopsida</taxon>
        <taxon>eudicotyledons</taxon>
        <taxon>Gunneridae</taxon>
        <taxon>Pentapetalae</taxon>
        <taxon>asterids</taxon>
        <taxon>lamiids</taxon>
        <taxon>Solanales</taxon>
        <taxon>Solanaceae</taxon>
        <taxon>Solanoideae</taxon>
        <taxon>Datureae</taxon>
        <taxon>Datura</taxon>
    </lineage>
</organism>
<sequence>MDRWTGILKVPLYSNSSIYCRVAASLCLSPSSKSLSVPAANAIFFNGDKIEGTNPVIRNLLSMNMESQNLKDADGFPASSSIVLLLWNCLKEAKSVISGKQKEPYQAEVSHHLHTPRTLLLGFSKGGTVLNQLVTELGFASVQLAEDVALANKNVANGGLVSQPQDQIIPNSKDGFLNSIAEFHYIDDLDPEGERRVFPAAQGSSSEEYGEIEIKGSVYNVTVVNFLMPQCLINWEKYISYPEHQIIDYSMNDRKTLGIWSAIERKCHVLLQQRNSKATLLRIHAMMLRNAIENNVSLLTKLISSFSVSDPVAGITHARCTDRSRQKDETFLCNTMIKSHMVLLNLLNRYFLLLEGLEIHNHVLKCGLASNLFVSTSLVDMYGKFGEMAFARKLFDEMPQRSPVSWTALIGGYLKCGCMGIAEGRFDAMPEKDIGAFNMMIDAYLKKGDILSAQRLFEAMPERDMGTTLEPDGVTVVSVLPAIADLGALDLGNWVHQYVKRKKLDRSSNVCTALVDMYAKCGEIAKAREFLMSLQTMVDWWKKEESVSRNGEVWAHSRKLSTMVVWLISWEVRCLEEAET</sequence>
<evidence type="ECO:0000256" key="2">
    <source>
        <dbReference type="PROSITE-ProRule" id="PRU00708"/>
    </source>
</evidence>
<dbReference type="PANTHER" id="PTHR47926">
    <property type="entry name" value="PENTATRICOPEPTIDE REPEAT-CONTAINING PROTEIN"/>
    <property type="match status" value="1"/>
</dbReference>
<gene>
    <name evidence="3" type="ORF">HAX54_017834</name>
</gene>